<dbReference type="SMART" id="SM00382">
    <property type="entry name" value="AAA"/>
    <property type="match status" value="1"/>
</dbReference>
<dbReference type="Pfam" id="PF00005">
    <property type="entry name" value="ABC_tran"/>
    <property type="match status" value="1"/>
</dbReference>
<dbReference type="eggNOG" id="arCOG04236">
    <property type="taxonomic scope" value="Archaea"/>
</dbReference>
<name>B8D365_DESA1</name>
<dbReference type="InterPro" id="IPR027417">
    <property type="entry name" value="P-loop_NTPase"/>
</dbReference>
<dbReference type="InterPro" id="IPR010230">
    <property type="entry name" value="FeS-cluster_ATPase_SufC"/>
</dbReference>
<dbReference type="EMBL" id="CP001140">
    <property type="protein sequence ID" value="ACL10336.1"/>
    <property type="molecule type" value="Genomic_DNA"/>
</dbReference>
<dbReference type="STRING" id="490899.DKAM_0007"/>
<dbReference type="GO" id="GO:0005524">
    <property type="term" value="F:ATP binding"/>
    <property type="evidence" value="ECO:0007669"/>
    <property type="project" value="UniProtKB-KW"/>
</dbReference>
<gene>
    <name evidence="4" type="ordered locus">DKAM_0007</name>
</gene>
<evidence type="ECO:0000256" key="2">
    <source>
        <dbReference type="ARBA" id="ARBA00022840"/>
    </source>
</evidence>
<dbReference type="Gene3D" id="3.40.50.300">
    <property type="entry name" value="P-loop containing nucleotide triphosphate hydrolases"/>
    <property type="match status" value="1"/>
</dbReference>
<sequence length="244" mass="26726">MLEALNLVVEVNNKIVINDVSIKVETGSITALMGPNGSGKTSLVYAIMGHPSYRILKGSILIDGLDYTFKPTHERALAGLFLVFQNPIELPGVSLESLIRSAVNKRLGKNDLLEHVPGLPDRILGEAKLIGLKEELVTRDLNIGFSGGERKRSEILQARVLKPKYLILDEPDSGLDVDGVRIIADYIKEVAYSNGGVLLVTHNPTLLSYVEPSIIYVMLNGRIVAEGGLEIADKIAREGYNWLR</sequence>
<dbReference type="NCBIfam" id="TIGR01978">
    <property type="entry name" value="sufC"/>
    <property type="match status" value="1"/>
</dbReference>
<protein>
    <submittedName>
        <fullName evidence="4">FeS assembly ATPase SufC</fullName>
    </submittedName>
</protein>
<keyword evidence="2" id="KW-0067">ATP-binding</keyword>
<keyword evidence="1" id="KW-0547">Nucleotide-binding</keyword>
<feature type="domain" description="ABC transporter" evidence="3">
    <location>
        <begin position="2"/>
        <end position="243"/>
    </location>
</feature>
<accession>B8D365</accession>
<dbReference type="AlphaFoldDB" id="B8D365"/>
<evidence type="ECO:0000313" key="5">
    <source>
        <dbReference type="Proteomes" id="UP000006903"/>
    </source>
</evidence>
<dbReference type="InterPro" id="IPR003593">
    <property type="entry name" value="AAA+_ATPase"/>
</dbReference>
<dbReference type="KEGG" id="dka:DKAM_0007"/>
<dbReference type="GO" id="GO:0016887">
    <property type="term" value="F:ATP hydrolysis activity"/>
    <property type="evidence" value="ECO:0007669"/>
    <property type="project" value="InterPro"/>
</dbReference>
<dbReference type="SUPFAM" id="SSF52540">
    <property type="entry name" value="P-loop containing nucleoside triphosphate hydrolases"/>
    <property type="match status" value="1"/>
</dbReference>
<dbReference type="PROSITE" id="PS50893">
    <property type="entry name" value="ABC_TRANSPORTER_2"/>
    <property type="match status" value="1"/>
</dbReference>
<reference evidence="4 5" key="1">
    <citation type="journal article" date="2009" name="J. Bacteriol.">
        <title>Complete genome sequence of the anaerobic, protein-degrading hyperthermophilic crenarchaeon Desulfurococcus kamchatkensis.</title>
        <authorList>
            <person name="Ravin N.V."/>
            <person name="Mardanov A.V."/>
            <person name="Beletsky A.V."/>
            <person name="Kublanov I.V."/>
            <person name="Kolganova T.V."/>
            <person name="Lebedinsky A.V."/>
            <person name="Chernyh N.A."/>
            <person name="Bonch-Osmolovskaya E.A."/>
            <person name="Skryabin K.G."/>
        </authorList>
    </citation>
    <scope>NUCLEOTIDE SEQUENCE [LARGE SCALE GENOMIC DNA]</scope>
    <source>
        <strain evidence="5">DSM 18924 / JCM 16383 / VKM B-2413 / 1221n</strain>
    </source>
</reference>
<dbReference type="PANTHER" id="PTHR43204:SF1">
    <property type="entry name" value="ABC TRANSPORTER I FAMILY MEMBER 6, CHLOROPLASTIC"/>
    <property type="match status" value="1"/>
</dbReference>
<dbReference type="RefSeq" id="WP_012607678.1">
    <property type="nucleotide sequence ID" value="NC_011766.1"/>
</dbReference>
<dbReference type="HOGENOM" id="CLU_000604_48_1_2"/>
<dbReference type="PANTHER" id="PTHR43204">
    <property type="entry name" value="ABC TRANSPORTER I FAMILY MEMBER 6, CHLOROPLASTIC"/>
    <property type="match status" value="1"/>
</dbReference>
<proteinExistence type="predicted"/>
<dbReference type="GeneID" id="7170348"/>
<evidence type="ECO:0000313" key="4">
    <source>
        <dbReference type="EMBL" id="ACL10336.1"/>
    </source>
</evidence>
<organism evidence="4 5">
    <name type="scientific">Desulfurococcus amylolyticus (strain DSM 18924 / JCM 16383 / VKM B-2413 / 1221n)</name>
    <name type="common">Desulfurococcus kamchatkensis</name>
    <dbReference type="NCBI Taxonomy" id="490899"/>
    <lineage>
        <taxon>Archaea</taxon>
        <taxon>Thermoproteota</taxon>
        <taxon>Thermoprotei</taxon>
        <taxon>Desulfurococcales</taxon>
        <taxon>Desulfurococcaceae</taxon>
        <taxon>Desulfurococcus</taxon>
    </lineage>
</organism>
<evidence type="ECO:0000256" key="1">
    <source>
        <dbReference type="ARBA" id="ARBA00022741"/>
    </source>
</evidence>
<evidence type="ECO:0000259" key="3">
    <source>
        <dbReference type="PROSITE" id="PS50893"/>
    </source>
</evidence>
<dbReference type="Proteomes" id="UP000006903">
    <property type="component" value="Chromosome"/>
</dbReference>
<dbReference type="InterPro" id="IPR003439">
    <property type="entry name" value="ABC_transporter-like_ATP-bd"/>
</dbReference>